<comment type="catalytic activity">
    <reaction evidence="4">
        <text>O-phospho-L-seryl-[protein] + H2O = L-seryl-[protein] + phosphate</text>
        <dbReference type="Rhea" id="RHEA:20629"/>
        <dbReference type="Rhea" id="RHEA-COMP:9863"/>
        <dbReference type="Rhea" id="RHEA-COMP:11604"/>
        <dbReference type="ChEBI" id="CHEBI:15377"/>
        <dbReference type="ChEBI" id="CHEBI:29999"/>
        <dbReference type="ChEBI" id="CHEBI:43474"/>
        <dbReference type="ChEBI" id="CHEBI:83421"/>
        <dbReference type="EC" id="3.1.3.16"/>
    </reaction>
</comment>
<evidence type="ECO:0000256" key="6">
    <source>
        <dbReference type="SAM" id="Phobius"/>
    </source>
</evidence>
<dbReference type="PANTHER" id="PTHR47992">
    <property type="entry name" value="PROTEIN PHOSPHATASE"/>
    <property type="match status" value="1"/>
</dbReference>
<dbReference type="Pfam" id="PF00481">
    <property type="entry name" value="PP2C"/>
    <property type="match status" value="1"/>
</dbReference>
<dbReference type="PROSITE" id="PS51746">
    <property type="entry name" value="PPM_2"/>
    <property type="match status" value="1"/>
</dbReference>
<dbReference type="Pfam" id="PF00069">
    <property type="entry name" value="Pkinase"/>
    <property type="match status" value="1"/>
</dbReference>
<dbReference type="SUPFAM" id="SSF56112">
    <property type="entry name" value="Protein kinase-like (PK-like)"/>
    <property type="match status" value="1"/>
</dbReference>
<evidence type="ECO:0000256" key="7">
    <source>
        <dbReference type="SAM" id="SignalP"/>
    </source>
</evidence>
<comment type="catalytic activity">
    <reaction evidence="5">
        <text>O-phospho-L-threonyl-[protein] + H2O = L-threonyl-[protein] + phosphate</text>
        <dbReference type="Rhea" id="RHEA:47004"/>
        <dbReference type="Rhea" id="RHEA-COMP:11060"/>
        <dbReference type="Rhea" id="RHEA-COMP:11605"/>
        <dbReference type="ChEBI" id="CHEBI:15377"/>
        <dbReference type="ChEBI" id="CHEBI:30013"/>
        <dbReference type="ChEBI" id="CHEBI:43474"/>
        <dbReference type="ChEBI" id="CHEBI:61977"/>
        <dbReference type="EC" id="3.1.3.16"/>
    </reaction>
</comment>
<feature type="transmembrane region" description="Helical" evidence="6">
    <location>
        <begin position="119"/>
        <end position="139"/>
    </location>
</feature>
<evidence type="ECO:0000256" key="4">
    <source>
        <dbReference type="ARBA" id="ARBA00047761"/>
    </source>
</evidence>
<dbReference type="PROSITE" id="PS50011">
    <property type="entry name" value="PROTEIN_KINASE_DOM"/>
    <property type="match status" value="1"/>
</dbReference>
<evidence type="ECO:0000259" key="8">
    <source>
        <dbReference type="PROSITE" id="PS50011"/>
    </source>
</evidence>
<protein>
    <recommendedName>
        <fullName evidence="1">protein-serine/threonine phosphatase</fullName>
        <ecNumber evidence="1">3.1.3.16</ecNumber>
    </recommendedName>
</protein>
<dbReference type="OrthoDB" id="10264738at2759"/>
<keyword evidence="3" id="KW-0904">Protein phosphatase</keyword>
<dbReference type="InterPro" id="IPR000719">
    <property type="entry name" value="Prot_kinase_dom"/>
</dbReference>
<dbReference type="InterPro" id="IPR001932">
    <property type="entry name" value="PPM-type_phosphatase-like_dom"/>
</dbReference>
<feature type="domain" description="PPM-type phosphatase" evidence="9">
    <location>
        <begin position="63"/>
        <end position="357"/>
    </location>
</feature>
<evidence type="ECO:0000313" key="11">
    <source>
        <dbReference type="Proteomes" id="UP001085076"/>
    </source>
</evidence>
<proteinExistence type="inferred from homology"/>
<evidence type="ECO:0000256" key="3">
    <source>
        <dbReference type="ARBA" id="ARBA00022912"/>
    </source>
</evidence>
<feature type="transmembrane region" description="Helical" evidence="6">
    <location>
        <begin position="151"/>
        <end position="172"/>
    </location>
</feature>
<sequence length="754" mass="85062">MSTQLLFLLLSFLVLISAQPSFNAESEMCLDVYKEGGATAVFLSPECPRWNLLPDDRRPSSPGCDLAIQQGRRKSQEDRAVCSLGMGVPILGKEINVSLVAVFDGHNGHEASDMASRLLLQYFSLHVSFILDLISFFFAKLPEAYALFNPIVDVMPVIPVLFFLLAFVWQAAEALARGLESGSTAIIILIADGQILAVNVGDSKAILCSEDLHPHASKGYASRLRPRTRRGGYLAKELTEDHHPSRDDEKHRVEAAGGYVQEWAGVFRVNGQLAVTRAIGDMHFKRYGVISRPEVTWHAITNNDRFLVVSSDGILEKMTTQDVCDLLWDRETSADFIVNSAFERGSMDNMAAIVIPLRAYENSANDVPCTSLVPMEYTDQIMLKFKQMLVEAKYKGAGCFYLFEKLNEIMDFVFEDPNGYLKVEADDLLTSLPESLKAARSRVRLADLYDDHKFCPFIDTDYEANKGQCAIPEVFPQLLGLLDSVPYNETTSESIQHESPNIRYVLKRNYDRGGFGDVWLAFHRDCSHDDPSDGHAFILKRIMVERRTDAYLSGLREKYFGEVFMNAIAASGDFMDGFHANYGIPRVNEKGLNQIARFVESFESNSKEIWLVFRKEGVSLNKLIYTTDEINQAASKSLSAWWHWLKTTDAGAKELQDIIWQLLMALKACHDRYITHRDIKPVHANMIESSIVQNLRIIDFGSAIDDFTLKYMYGSGPTRYEQTYEYSPPEALLNASWFRGPKDVTLKFATIFLL</sequence>
<dbReference type="InterPro" id="IPR036457">
    <property type="entry name" value="PPM-type-like_dom_sf"/>
</dbReference>
<keyword evidence="11" id="KW-1185">Reference proteome</keyword>
<accession>A0A9D5CL53</accession>
<dbReference type="GO" id="GO:0004672">
    <property type="term" value="F:protein kinase activity"/>
    <property type="evidence" value="ECO:0007669"/>
    <property type="project" value="InterPro"/>
</dbReference>
<dbReference type="Gene3D" id="1.10.510.10">
    <property type="entry name" value="Transferase(Phosphotransferase) domain 1"/>
    <property type="match status" value="1"/>
</dbReference>
<dbReference type="EMBL" id="JAGGNH010000004">
    <property type="protein sequence ID" value="KAJ0974080.1"/>
    <property type="molecule type" value="Genomic_DNA"/>
</dbReference>
<feature type="chain" id="PRO_5039195453" description="protein-serine/threonine phosphatase" evidence="7">
    <location>
        <begin position="19"/>
        <end position="754"/>
    </location>
</feature>
<dbReference type="InterPro" id="IPR003687">
    <property type="entry name" value="PSII_PsbK"/>
</dbReference>
<dbReference type="AlphaFoldDB" id="A0A9D5CL53"/>
<evidence type="ECO:0000256" key="2">
    <source>
        <dbReference type="ARBA" id="ARBA00022801"/>
    </source>
</evidence>
<keyword evidence="7" id="KW-0732">Signal</keyword>
<dbReference type="InterPro" id="IPR015655">
    <property type="entry name" value="PP2C"/>
</dbReference>
<dbReference type="GO" id="GO:0004722">
    <property type="term" value="F:protein serine/threonine phosphatase activity"/>
    <property type="evidence" value="ECO:0007669"/>
    <property type="project" value="UniProtKB-EC"/>
</dbReference>
<keyword evidence="2" id="KW-0378">Hydrolase</keyword>
<name>A0A9D5CL53_9LILI</name>
<gene>
    <name evidence="10" type="ORF">J5N97_016045</name>
</gene>
<keyword evidence="6" id="KW-1133">Transmembrane helix</keyword>
<dbReference type="GO" id="GO:0009539">
    <property type="term" value="C:photosystem II reaction center"/>
    <property type="evidence" value="ECO:0007669"/>
    <property type="project" value="InterPro"/>
</dbReference>
<reference evidence="10" key="2">
    <citation type="journal article" date="2022" name="Hortic Res">
        <title>The genome of Dioscorea zingiberensis sheds light on the biosynthesis, origin and evolution of the medicinally important diosgenin saponins.</title>
        <authorList>
            <person name="Li Y."/>
            <person name="Tan C."/>
            <person name="Li Z."/>
            <person name="Guo J."/>
            <person name="Li S."/>
            <person name="Chen X."/>
            <person name="Wang C."/>
            <person name="Dai X."/>
            <person name="Yang H."/>
            <person name="Song W."/>
            <person name="Hou L."/>
            <person name="Xu J."/>
            <person name="Tong Z."/>
            <person name="Xu A."/>
            <person name="Yuan X."/>
            <person name="Wang W."/>
            <person name="Yang Q."/>
            <person name="Chen L."/>
            <person name="Sun Z."/>
            <person name="Wang K."/>
            <person name="Pan B."/>
            <person name="Chen J."/>
            <person name="Bao Y."/>
            <person name="Liu F."/>
            <person name="Qi X."/>
            <person name="Gang D.R."/>
            <person name="Wen J."/>
            <person name="Li J."/>
        </authorList>
    </citation>
    <scope>NUCLEOTIDE SEQUENCE</scope>
    <source>
        <strain evidence="10">Dzin_1.0</strain>
    </source>
</reference>
<evidence type="ECO:0000256" key="5">
    <source>
        <dbReference type="ARBA" id="ARBA00048336"/>
    </source>
</evidence>
<dbReference type="EC" id="3.1.3.16" evidence="1"/>
<dbReference type="Gene3D" id="3.60.40.10">
    <property type="entry name" value="PPM-type phosphatase domain"/>
    <property type="match status" value="1"/>
</dbReference>
<dbReference type="InterPro" id="IPR011009">
    <property type="entry name" value="Kinase-like_dom_sf"/>
</dbReference>
<feature type="signal peptide" evidence="7">
    <location>
        <begin position="1"/>
        <end position="18"/>
    </location>
</feature>
<reference evidence="10" key="1">
    <citation type="submission" date="2021-03" db="EMBL/GenBank/DDBJ databases">
        <authorList>
            <person name="Li Z."/>
            <person name="Yang C."/>
        </authorList>
    </citation>
    <scope>NUCLEOTIDE SEQUENCE</scope>
    <source>
        <strain evidence="10">Dzin_1.0</strain>
        <tissue evidence="10">Leaf</tissue>
    </source>
</reference>
<comment type="caution">
    <text evidence="10">The sequence shown here is derived from an EMBL/GenBank/DDBJ whole genome shotgun (WGS) entry which is preliminary data.</text>
</comment>
<dbReference type="CDD" id="cd00143">
    <property type="entry name" value="PP2Cc"/>
    <property type="match status" value="1"/>
</dbReference>
<keyword evidence="6" id="KW-0812">Transmembrane</keyword>
<evidence type="ECO:0000313" key="10">
    <source>
        <dbReference type="EMBL" id="KAJ0974080.1"/>
    </source>
</evidence>
<evidence type="ECO:0000256" key="1">
    <source>
        <dbReference type="ARBA" id="ARBA00013081"/>
    </source>
</evidence>
<dbReference type="Proteomes" id="UP001085076">
    <property type="component" value="Miscellaneous, Linkage group lg04"/>
</dbReference>
<dbReference type="SUPFAM" id="SSF81606">
    <property type="entry name" value="PP2C-like"/>
    <property type="match status" value="1"/>
</dbReference>
<keyword evidence="6" id="KW-0472">Membrane</keyword>
<organism evidence="10 11">
    <name type="scientific">Dioscorea zingiberensis</name>
    <dbReference type="NCBI Taxonomy" id="325984"/>
    <lineage>
        <taxon>Eukaryota</taxon>
        <taxon>Viridiplantae</taxon>
        <taxon>Streptophyta</taxon>
        <taxon>Embryophyta</taxon>
        <taxon>Tracheophyta</taxon>
        <taxon>Spermatophyta</taxon>
        <taxon>Magnoliopsida</taxon>
        <taxon>Liliopsida</taxon>
        <taxon>Dioscoreales</taxon>
        <taxon>Dioscoreaceae</taxon>
        <taxon>Dioscorea</taxon>
    </lineage>
</organism>
<dbReference type="GO" id="GO:0015979">
    <property type="term" value="P:photosynthesis"/>
    <property type="evidence" value="ECO:0007669"/>
    <property type="project" value="InterPro"/>
</dbReference>
<feature type="domain" description="Protein kinase" evidence="8">
    <location>
        <begin position="504"/>
        <end position="754"/>
    </location>
</feature>
<dbReference type="SMART" id="SM00332">
    <property type="entry name" value="PP2Cc"/>
    <property type="match status" value="1"/>
</dbReference>
<dbReference type="HAMAP" id="MF_00441">
    <property type="entry name" value="PSII_PsbK"/>
    <property type="match status" value="1"/>
</dbReference>
<evidence type="ECO:0000259" key="9">
    <source>
        <dbReference type="PROSITE" id="PS51746"/>
    </source>
</evidence>
<dbReference type="GO" id="GO:0005524">
    <property type="term" value="F:ATP binding"/>
    <property type="evidence" value="ECO:0007669"/>
    <property type="project" value="InterPro"/>
</dbReference>